<dbReference type="InterPro" id="IPR019808">
    <property type="entry name" value="Histidine_triad_CS"/>
</dbReference>
<dbReference type="PANTHER" id="PTHR23507">
    <property type="entry name" value="ZGC:174356"/>
    <property type="match status" value="1"/>
</dbReference>
<feature type="transmembrane region" description="Helical" evidence="12">
    <location>
        <begin position="383"/>
        <end position="408"/>
    </location>
</feature>
<keyword evidence="6 12" id="KW-0472">Membrane</keyword>
<feature type="transmembrane region" description="Helical" evidence="12">
    <location>
        <begin position="238"/>
        <end position="258"/>
    </location>
</feature>
<dbReference type="SUPFAM" id="SSF54197">
    <property type="entry name" value="HIT-like"/>
    <property type="match status" value="1"/>
</dbReference>
<dbReference type="InterPro" id="IPR036265">
    <property type="entry name" value="HIT-like_sf"/>
</dbReference>
<evidence type="ECO:0000256" key="9">
    <source>
        <dbReference type="PIRSR" id="PIRSR639383-3"/>
    </source>
</evidence>
<feature type="site" description="Important for induction of apoptosis" evidence="9">
    <location>
        <position position="740"/>
    </location>
</feature>
<feature type="domain" description="Major facilitator superfamily (MFS) profile" evidence="13">
    <location>
        <begin position="80"/>
        <end position="552"/>
    </location>
</feature>
<accession>A0A0B7JMY3</accession>
<proteinExistence type="predicted"/>
<keyword evidence="3" id="KW-0547">Nucleotide-binding</keyword>
<evidence type="ECO:0000256" key="12">
    <source>
        <dbReference type="SAM" id="Phobius"/>
    </source>
</evidence>
<feature type="binding site" evidence="8">
    <location>
        <position position="724"/>
    </location>
    <ligand>
        <name>substrate</name>
    </ligand>
</feature>
<dbReference type="PROSITE" id="PS00892">
    <property type="entry name" value="HIT_1"/>
    <property type="match status" value="1"/>
</dbReference>
<organism evidence="15">
    <name type="scientific">Bionectria ochroleuca</name>
    <name type="common">Gliocladium roseum</name>
    <dbReference type="NCBI Taxonomy" id="29856"/>
    <lineage>
        <taxon>Eukaryota</taxon>
        <taxon>Fungi</taxon>
        <taxon>Dikarya</taxon>
        <taxon>Ascomycota</taxon>
        <taxon>Pezizomycotina</taxon>
        <taxon>Sordariomycetes</taxon>
        <taxon>Hypocreomycetidae</taxon>
        <taxon>Hypocreales</taxon>
        <taxon>Bionectriaceae</taxon>
        <taxon>Clonostachys</taxon>
    </lineage>
</organism>
<dbReference type="CDD" id="cd01275">
    <property type="entry name" value="FHIT"/>
    <property type="match status" value="1"/>
</dbReference>
<evidence type="ECO:0000256" key="5">
    <source>
        <dbReference type="ARBA" id="ARBA00022989"/>
    </source>
</evidence>
<evidence type="ECO:0000259" key="14">
    <source>
        <dbReference type="PROSITE" id="PS51084"/>
    </source>
</evidence>
<reference evidence="15" key="1">
    <citation type="submission" date="2015-01" db="EMBL/GenBank/DDBJ databases">
        <authorList>
            <person name="Durling Mikael"/>
        </authorList>
    </citation>
    <scope>NUCLEOTIDE SEQUENCE</scope>
</reference>
<feature type="short sequence motif" description="Histidine triad motif" evidence="10">
    <location>
        <begin position="720"/>
        <end position="724"/>
    </location>
</feature>
<name>A0A0B7JMY3_BIOOC</name>
<dbReference type="InterPro" id="IPR011146">
    <property type="entry name" value="HIT-like"/>
</dbReference>
<dbReference type="AlphaFoldDB" id="A0A0B7JMY3"/>
<evidence type="ECO:0000256" key="7">
    <source>
        <dbReference type="PIRSR" id="PIRSR639383-1"/>
    </source>
</evidence>
<feature type="active site" description="Tele-AMP-histidine intermediate" evidence="7">
    <location>
        <position position="722"/>
    </location>
</feature>
<dbReference type="PROSITE" id="PS51084">
    <property type="entry name" value="HIT_2"/>
    <property type="match status" value="1"/>
</dbReference>
<feature type="binding site" evidence="8">
    <location>
        <begin position="715"/>
        <end position="718"/>
    </location>
    <ligand>
        <name>substrate</name>
    </ligand>
</feature>
<dbReference type="InterPro" id="IPR039383">
    <property type="entry name" value="FHIT"/>
</dbReference>
<dbReference type="GO" id="GO:0016020">
    <property type="term" value="C:membrane"/>
    <property type="evidence" value="ECO:0007669"/>
    <property type="project" value="UniProtKB-SubCell"/>
</dbReference>
<feature type="compositionally biased region" description="Polar residues" evidence="11">
    <location>
        <begin position="29"/>
        <end position="42"/>
    </location>
</feature>
<dbReference type="FunFam" id="3.30.428.10:FF:000011">
    <property type="entry name" value="Fragile histidine triad"/>
    <property type="match status" value="1"/>
</dbReference>
<evidence type="ECO:0000313" key="15">
    <source>
        <dbReference type="EMBL" id="CEO44120.1"/>
    </source>
</evidence>
<dbReference type="InterPro" id="IPR020846">
    <property type="entry name" value="MFS_dom"/>
</dbReference>
<feature type="domain" description="HIT" evidence="14">
    <location>
        <begin position="622"/>
        <end position="735"/>
    </location>
</feature>
<keyword evidence="4" id="KW-0378">Hydrolase</keyword>
<feature type="region of interest" description="Disordered" evidence="11">
    <location>
        <begin position="745"/>
        <end position="778"/>
    </location>
</feature>
<gene>
    <name evidence="15" type="ORF">BN869_000000175_1</name>
</gene>
<feature type="transmembrane region" description="Helical" evidence="12">
    <location>
        <begin position="264"/>
        <end position="286"/>
    </location>
</feature>
<dbReference type="EMBL" id="CDPU01000001">
    <property type="protein sequence ID" value="CEO44120.1"/>
    <property type="molecule type" value="Genomic_DNA"/>
</dbReference>
<protein>
    <recommendedName>
        <fullName evidence="16">HIT domain-containing protein</fullName>
    </recommendedName>
</protein>
<feature type="transmembrane region" description="Helical" evidence="12">
    <location>
        <begin position="196"/>
        <end position="218"/>
    </location>
</feature>
<dbReference type="InterPro" id="IPR036259">
    <property type="entry name" value="MFS_trans_sf"/>
</dbReference>
<evidence type="ECO:0000259" key="13">
    <source>
        <dbReference type="PROSITE" id="PS50850"/>
    </source>
</evidence>
<keyword evidence="5 12" id="KW-1133">Transmembrane helix</keyword>
<evidence type="ECO:0000256" key="4">
    <source>
        <dbReference type="ARBA" id="ARBA00022801"/>
    </source>
</evidence>
<evidence type="ECO:0000256" key="1">
    <source>
        <dbReference type="ARBA" id="ARBA00004141"/>
    </source>
</evidence>
<comment type="subcellular location">
    <subcellularLocation>
        <location evidence="1">Membrane</location>
        <topology evidence="1">Multi-pass membrane protein</topology>
    </subcellularLocation>
</comment>
<evidence type="ECO:0000256" key="3">
    <source>
        <dbReference type="ARBA" id="ARBA00022741"/>
    </source>
</evidence>
<dbReference type="Gene3D" id="1.20.1250.20">
    <property type="entry name" value="MFS general substrate transporter like domains"/>
    <property type="match status" value="1"/>
</dbReference>
<dbReference type="PANTHER" id="PTHR23507:SF40">
    <property type="entry name" value="TETRACYCLINE-EFFLUX TRANSPORTER"/>
    <property type="match status" value="1"/>
</dbReference>
<feature type="transmembrane region" description="Helical" evidence="12">
    <location>
        <begin position="71"/>
        <end position="90"/>
    </location>
</feature>
<feature type="transmembrane region" description="Helical" evidence="12">
    <location>
        <begin position="526"/>
        <end position="547"/>
    </location>
</feature>
<feature type="transmembrane region" description="Helical" evidence="12">
    <location>
        <begin position="169"/>
        <end position="190"/>
    </location>
</feature>
<dbReference type="PROSITE" id="PS50850">
    <property type="entry name" value="MFS"/>
    <property type="match status" value="1"/>
</dbReference>
<evidence type="ECO:0000256" key="11">
    <source>
        <dbReference type="SAM" id="MobiDB-lite"/>
    </source>
</evidence>
<feature type="binding site" evidence="8">
    <location>
        <position position="647"/>
    </location>
    <ligand>
        <name>substrate</name>
    </ligand>
</feature>
<dbReference type="Pfam" id="PF07690">
    <property type="entry name" value="MFS_1"/>
    <property type="match status" value="2"/>
</dbReference>
<dbReference type="Pfam" id="PF01230">
    <property type="entry name" value="HIT"/>
    <property type="match status" value="1"/>
</dbReference>
<evidence type="ECO:0008006" key="16">
    <source>
        <dbReference type="Google" id="ProtNLM"/>
    </source>
</evidence>
<evidence type="ECO:0000256" key="8">
    <source>
        <dbReference type="PIRSR" id="PIRSR639383-2"/>
    </source>
</evidence>
<dbReference type="Gene3D" id="3.30.428.10">
    <property type="entry name" value="HIT-like"/>
    <property type="match status" value="1"/>
</dbReference>
<feature type="transmembrane region" description="Helical" evidence="12">
    <location>
        <begin position="495"/>
        <end position="514"/>
    </location>
</feature>
<dbReference type="GO" id="GO:0016787">
    <property type="term" value="F:hydrolase activity"/>
    <property type="evidence" value="ECO:0007669"/>
    <property type="project" value="UniProtKB-KW"/>
</dbReference>
<feature type="transmembrane region" description="Helical" evidence="12">
    <location>
        <begin position="347"/>
        <end position="371"/>
    </location>
</feature>
<sequence>MGRAGAPSIDDATTWRKRASDSAAEVDATETTALLSPDNESGSTGGSGKKADRWDGLDDFVDTPWWRKPSVYWLLVPYFIFTLAFGGALVPKLNLILSFICKEHFNQSDSDPPALPVFIGGENPQCKIPEVQSKVATFTLIMNFLTGLLSAIVVPIFGSLSDRYGRTRLMALASCGGVLAEIITLLAAKYPDVINYRWLILGSVFDGMTGSFTAGSLLTQSYTSDCTPPSKRAVSIGYLHACLFTGLAFGPLLAGYFVKWTGSLLSVFYVIVACHIIFILFVGLVIPESLSKRRRLAAQEIWAKGWQDRAQSFVPWVSRFKGANPLAPLKVLWPTGPGTSARLRLNLVSLAVSDMIILGSSVAVGPVIILYSGYRFGWGTLEASIFVSAVSLTRTVILLIIFPAVNYFGRVRPAQRRRALGIVSHETNSGADSLDVWVIRVATAGEVLACVGYSLAQNGHAFFVSGMVTAMGGLGSASIQAAITKHVPSDKVGQVLGAIGMLHALSRVIGPLAFQGLYAATVKTLPQAFLMVLGGLFCVAFTGALLLKPHVHWATQSEEEEETEQLTPSEEILGANSRHTLPIDEDQVTMRIMPLPNPSFSKQFSTTLLRAGKMASTRLNGARIKFGPFEVTNQVFLKTTHSFALVNLKPLIPGHILVCPLNPHRRLTDMTAPELTDLFTTVQLTQRLLAKLYFPENNPDVGSFNVALQDGPEAGQTVPHVHVHVIPRTPDDLPRNDDVYKGMSGEEGNVGGAMWDEMRRPVPGGAMPQIEDEDRKARSEAEMAEEAQRYKAALRELGVE</sequence>
<dbReference type="SUPFAM" id="SSF103473">
    <property type="entry name" value="MFS general substrate transporter"/>
    <property type="match status" value="1"/>
</dbReference>
<feature type="region of interest" description="Disordered" evidence="11">
    <location>
        <begin position="1"/>
        <end position="50"/>
    </location>
</feature>
<keyword evidence="2 12" id="KW-0812">Transmembrane</keyword>
<evidence type="ECO:0000256" key="2">
    <source>
        <dbReference type="ARBA" id="ARBA00022692"/>
    </source>
</evidence>
<feature type="transmembrane region" description="Helical" evidence="12">
    <location>
        <begin position="135"/>
        <end position="157"/>
    </location>
</feature>
<dbReference type="GO" id="GO:0022857">
    <property type="term" value="F:transmembrane transporter activity"/>
    <property type="evidence" value="ECO:0007669"/>
    <property type="project" value="InterPro"/>
</dbReference>
<dbReference type="GO" id="GO:0000166">
    <property type="term" value="F:nucleotide binding"/>
    <property type="evidence" value="ECO:0007669"/>
    <property type="project" value="UniProtKB-KW"/>
</dbReference>
<dbReference type="InterPro" id="IPR011701">
    <property type="entry name" value="MFS"/>
</dbReference>
<evidence type="ECO:0000256" key="6">
    <source>
        <dbReference type="ARBA" id="ARBA00023136"/>
    </source>
</evidence>
<feature type="transmembrane region" description="Helical" evidence="12">
    <location>
        <begin position="462"/>
        <end position="483"/>
    </location>
</feature>
<evidence type="ECO:0000256" key="10">
    <source>
        <dbReference type="PROSITE-ProRule" id="PRU00464"/>
    </source>
</evidence>
<feature type="binding site" evidence="8">
    <location>
        <position position="709"/>
    </location>
    <ligand>
        <name>substrate</name>
    </ligand>
</feature>